<dbReference type="Pfam" id="PF00648">
    <property type="entry name" value="Peptidase_C2"/>
    <property type="match status" value="1"/>
</dbReference>
<evidence type="ECO:0000256" key="3">
    <source>
        <dbReference type="PROSITE-ProRule" id="PRU00239"/>
    </source>
</evidence>
<sequence length="78" mass="8343">MRGGSTAEAMEDFTGGLTELIELGEKSPPSLFDIMLRAHSRCSLMACSIDATPQQVETEGPMGLILGHAYSVTDVRTI</sequence>
<proteinExistence type="inferred from homology"/>
<gene>
    <name evidence="5" type="ORF">PXEA_LOCUS26531</name>
</gene>
<dbReference type="GO" id="GO:0006508">
    <property type="term" value="P:proteolysis"/>
    <property type="evidence" value="ECO:0007669"/>
    <property type="project" value="InterPro"/>
</dbReference>
<dbReference type="GO" id="GO:0005737">
    <property type="term" value="C:cytoplasm"/>
    <property type="evidence" value="ECO:0007669"/>
    <property type="project" value="TreeGrafter"/>
</dbReference>
<evidence type="ECO:0000313" key="5">
    <source>
        <dbReference type="EMBL" id="VEL33091.1"/>
    </source>
</evidence>
<evidence type="ECO:0000313" key="6">
    <source>
        <dbReference type="Proteomes" id="UP000784294"/>
    </source>
</evidence>
<reference evidence="5" key="1">
    <citation type="submission" date="2018-11" db="EMBL/GenBank/DDBJ databases">
        <authorList>
            <consortium name="Pathogen Informatics"/>
        </authorList>
    </citation>
    <scope>NUCLEOTIDE SEQUENCE</scope>
</reference>
<dbReference type="Gene3D" id="3.90.70.10">
    <property type="entry name" value="Cysteine proteinases"/>
    <property type="match status" value="1"/>
</dbReference>
<dbReference type="EMBL" id="CAAALY010245151">
    <property type="protein sequence ID" value="VEL33091.1"/>
    <property type="molecule type" value="Genomic_DNA"/>
</dbReference>
<evidence type="ECO:0000256" key="2">
    <source>
        <dbReference type="PIRSR" id="PIRSR622684-1"/>
    </source>
</evidence>
<dbReference type="InterPro" id="IPR038765">
    <property type="entry name" value="Papain-like_cys_pep_sf"/>
</dbReference>
<protein>
    <recommendedName>
        <fullName evidence="4">Calpain catalytic domain-containing protein</fullName>
    </recommendedName>
</protein>
<comment type="caution">
    <text evidence="5">The sequence shown here is derived from an EMBL/GenBank/DDBJ whole genome shotgun (WGS) entry which is preliminary data.</text>
</comment>
<organism evidence="5 6">
    <name type="scientific">Protopolystoma xenopodis</name>
    <dbReference type="NCBI Taxonomy" id="117903"/>
    <lineage>
        <taxon>Eukaryota</taxon>
        <taxon>Metazoa</taxon>
        <taxon>Spiralia</taxon>
        <taxon>Lophotrochozoa</taxon>
        <taxon>Platyhelminthes</taxon>
        <taxon>Monogenea</taxon>
        <taxon>Polyopisthocotylea</taxon>
        <taxon>Polystomatidea</taxon>
        <taxon>Polystomatidae</taxon>
        <taxon>Protopolystoma</taxon>
    </lineage>
</organism>
<feature type="domain" description="Calpain catalytic" evidence="4">
    <location>
        <begin position="1"/>
        <end position="78"/>
    </location>
</feature>
<dbReference type="PANTHER" id="PTHR10183">
    <property type="entry name" value="CALPAIN"/>
    <property type="match status" value="1"/>
</dbReference>
<comment type="caution">
    <text evidence="3">Lacks conserved residue(s) required for the propagation of feature annotation.</text>
</comment>
<accession>A0A448XBR7</accession>
<keyword evidence="6" id="KW-1185">Reference proteome</keyword>
<dbReference type="Proteomes" id="UP000784294">
    <property type="component" value="Unassembled WGS sequence"/>
</dbReference>
<name>A0A448XBR7_9PLAT</name>
<dbReference type="InterPro" id="IPR022684">
    <property type="entry name" value="Calpain_cysteine_protease"/>
</dbReference>
<dbReference type="AlphaFoldDB" id="A0A448XBR7"/>
<dbReference type="SUPFAM" id="SSF54001">
    <property type="entry name" value="Cysteine proteinases"/>
    <property type="match status" value="1"/>
</dbReference>
<feature type="active site" evidence="2">
    <location>
        <position position="68"/>
    </location>
</feature>
<dbReference type="OrthoDB" id="424753at2759"/>
<dbReference type="InterPro" id="IPR001300">
    <property type="entry name" value="Peptidase_C2_calpain_cat"/>
</dbReference>
<dbReference type="GO" id="GO:0004198">
    <property type="term" value="F:calcium-dependent cysteine-type endopeptidase activity"/>
    <property type="evidence" value="ECO:0007669"/>
    <property type="project" value="InterPro"/>
</dbReference>
<evidence type="ECO:0000256" key="1">
    <source>
        <dbReference type="ARBA" id="ARBA00007623"/>
    </source>
</evidence>
<dbReference type="PANTHER" id="PTHR10183:SF433">
    <property type="entry name" value="CALPAIN-A-RELATED"/>
    <property type="match status" value="1"/>
</dbReference>
<comment type="similarity">
    <text evidence="1">Belongs to the peptidase C2 family.</text>
</comment>
<evidence type="ECO:0000259" key="4">
    <source>
        <dbReference type="PROSITE" id="PS50203"/>
    </source>
</evidence>
<dbReference type="PROSITE" id="PS50203">
    <property type="entry name" value="CALPAIN_CAT"/>
    <property type="match status" value="1"/>
</dbReference>